<organism evidence="2 3">
    <name type="scientific">Rhizobium aquaticum</name>
    <dbReference type="NCBI Taxonomy" id="1549636"/>
    <lineage>
        <taxon>Bacteria</taxon>
        <taxon>Pseudomonadati</taxon>
        <taxon>Pseudomonadota</taxon>
        <taxon>Alphaproteobacteria</taxon>
        <taxon>Hyphomicrobiales</taxon>
        <taxon>Rhizobiaceae</taxon>
        <taxon>Rhizobium/Agrobacterium group</taxon>
        <taxon>Rhizobium</taxon>
    </lineage>
</organism>
<protein>
    <recommendedName>
        <fullName evidence="4">DUF3108 domain-containing protein</fullName>
    </recommendedName>
</protein>
<reference evidence="2 3" key="1">
    <citation type="submission" date="2024-06" db="EMBL/GenBank/DDBJ databases">
        <title>Genomic Encyclopedia of Type Strains, Phase IV (KMG-IV): sequencing the most valuable type-strain genomes for metagenomic binning, comparative biology and taxonomic classification.</title>
        <authorList>
            <person name="Goeker M."/>
        </authorList>
    </citation>
    <scope>NUCLEOTIDE SEQUENCE [LARGE SCALE GENOMIC DNA]</scope>
    <source>
        <strain evidence="2 3">DSM 29780</strain>
    </source>
</reference>
<feature type="chain" id="PRO_5046789386" description="DUF3108 domain-containing protein" evidence="1">
    <location>
        <begin position="27"/>
        <end position="268"/>
    </location>
</feature>
<dbReference type="Pfam" id="PF11306">
    <property type="entry name" value="DUF3108"/>
    <property type="match status" value="1"/>
</dbReference>
<dbReference type="Proteomes" id="UP001549047">
    <property type="component" value="Unassembled WGS sequence"/>
</dbReference>
<evidence type="ECO:0000313" key="3">
    <source>
        <dbReference type="Proteomes" id="UP001549047"/>
    </source>
</evidence>
<comment type="caution">
    <text evidence="2">The sequence shown here is derived from an EMBL/GenBank/DDBJ whole genome shotgun (WGS) entry which is preliminary data.</text>
</comment>
<evidence type="ECO:0000256" key="1">
    <source>
        <dbReference type="SAM" id="SignalP"/>
    </source>
</evidence>
<proteinExistence type="predicted"/>
<keyword evidence="1" id="KW-0732">Signal</keyword>
<sequence length="268" mass="28568">MDQIRVIALYRPARLALLALSALGVAAPLNSALPAATISHVTDYSITLSGLSLAKASFRTEIAGKDFQIQGQFKTTGLARLFRKVEGTANVSGKLKGDNFVAESYRSDYVAGTAHKVYQVSFAGGGVKSFQAEPPLNPPANWVPVTPADIARAVDPLSGLILPADTNPCAATIPVFDGEARTDFQLTDKGVKTYSNGREKLEAHVCGFRIGLKAGYRKGKSDMEYVAKLKDMEIWFAKSPVADVYAPVKILVPTGFGSVEIAATRFGA</sequence>
<name>A0ABV2J586_9HYPH</name>
<dbReference type="EMBL" id="JBEPMB010000010">
    <property type="protein sequence ID" value="MET3615928.1"/>
    <property type="molecule type" value="Genomic_DNA"/>
</dbReference>
<evidence type="ECO:0008006" key="4">
    <source>
        <dbReference type="Google" id="ProtNLM"/>
    </source>
</evidence>
<keyword evidence="3" id="KW-1185">Reference proteome</keyword>
<dbReference type="RefSeq" id="WP_354558391.1">
    <property type="nucleotide sequence ID" value="NZ_JBEPMB010000010.1"/>
</dbReference>
<feature type="signal peptide" evidence="1">
    <location>
        <begin position="1"/>
        <end position="26"/>
    </location>
</feature>
<gene>
    <name evidence="2" type="ORF">ABID16_004275</name>
</gene>
<dbReference type="InterPro" id="IPR021457">
    <property type="entry name" value="DUF3108"/>
</dbReference>
<evidence type="ECO:0000313" key="2">
    <source>
        <dbReference type="EMBL" id="MET3615928.1"/>
    </source>
</evidence>
<accession>A0ABV2J586</accession>